<keyword evidence="3" id="KW-0732">Signal</keyword>
<dbReference type="OrthoDB" id="5146905at2759"/>
<feature type="compositionally biased region" description="Low complexity" evidence="1">
    <location>
        <begin position="173"/>
        <end position="188"/>
    </location>
</feature>
<dbReference type="Proteomes" id="UP000754883">
    <property type="component" value="Unassembled WGS sequence"/>
</dbReference>
<feature type="chain" id="PRO_5040428804" evidence="3">
    <location>
        <begin position="21"/>
        <end position="224"/>
    </location>
</feature>
<feature type="transmembrane region" description="Helical" evidence="2">
    <location>
        <begin position="191"/>
        <end position="218"/>
    </location>
</feature>
<feature type="region of interest" description="Disordered" evidence="1">
    <location>
        <begin position="145"/>
        <end position="188"/>
    </location>
</feature>
<keyword evidence="2" id="KW-0472">Membrane</keyword>
<accession>A0A9N9U4R1</accession>
<evidence type="ECO:0000256" key="1">
    <source>
        <dbReference type="SAM" id="MobiDB-lite"/>
    </source>
</evidence>
<sequence length="224" mass="24042">MMRNLFFRAQEWGCITLTLGFLVLTPVAQQASSTTQAPDQYAPNFIGYVSSTGSYVRITCAPELVYSSSGSYAACLNMSHTRTAIATTCVSGSMPVYPRSTVTCPETAPLCAWDYVNSNLKDEVPLTMIGCGTTSDPWDYYRETTTSASSESTSNQGDSSTLETVTMSTSRETSPSSDTPTQDSPSKQTNLAWIAGPIVGGIAGIAIIALLAWIVVLLRRRATR</sequence>
<evidence type="ECO:0000256" key="3">
    <source>
        <dbReference type="SAM" id="SignalP"/>
    </source>
</evidence>
<dbReference type="EMBL" id="CABFNO020001300">
    <property type="protein sequence ID" value="CAG9978279.1"/>
    <property type="molecule type" value="Genomic_DNA"/>
</dbReference>
<evidence type="ECO:0000313" key="5">
    <source>
        <dbReference type="Proteomes" id="UP000754883"/>
    </source>
</evidence>
<reference evidence="5" key="1">
    <citation type="submission" date="2019-06" db="EMBL/GenBank/DDBJ databases">
        <authorList>
            <person name="Broberg M."/>
        </authorList>
    </citation>
    <scope>NUCLEOTIDE SEQUENCE [LARGE SCALE GENOMIC DNA]</scope>
</reference>
<dbReference type="AlphaFoldDB" id="A0A9N9U4R1"/>
<feature type="compositionally biased region" description="Low complexity" evidence="1">
    <location>
        <begin position="145"/>
        <end position="154"/>
    </location>
</feature>
<keyword evidence="2" id="KW-1133">Transmembrane helix</keyword>
<evidence type="ECO:0000313" key="4">
    <source>
        <dbReference type="EMBL" id="CAG9978279.1"/>
    </source>
</evidence>
<proteinExistence type="predicted"/>
<reference evidence="4 5" key="2">
    <citation type="submission" date="2021-10" db="EMBL/GenBank/DDBJ databases">
        <authorList>
            <person name="Piombo E."/>
        </authorList>
    </citation>
    <scope>NUCLEOTIDE SEQUENCE [LARGE SCALE GENOMIC DNA]</scope>
</reference>
<organism evidence="4 5">
    <name type="scientific">Clonostachys byssicola</name>
    <dbReference type="NCBI Taxonomy" id="160290"/>
    <lineage>
        <taxon>Eukaryota</taxon>
        <taxon>Fungi</taxon>
        <taxon>Dikarya</taxon>
        <taxon>Ascomycota</taxon>
        <taxon>Pezizomycotina</taxon>
        <taxon>Sordariomycetes</taxon>
        <taxon>Hypocreomycetidae</taxon>
        <taxon>Hypocreales</taxon>
        <taxon>Bionectriaceae</taxon>
        <taxon>Clonostachys</taxon>
    </lineage>
</organism>
<comment type="caution">
    <text evidence="4">The sequence shown here is derived from an EMBL/GenBank/DDBJ whole genome shotgun (WGS) entry which is preliminary data.</text>
</comment>
<evidence type="ECO:0000256" key="2">
    <source>
        <dbReference type="SAM" id="Phobius"/>
    </source>
</evidence>
<keyword evidence="5" id="KW-1185">Reference proteome</keyword>
<feature type="signal peptide" evidence="3">
    <location>
        <begin position="1"/>
        <end position="20"/>
    </location>
</feature>
<gene>
    <name evidence="4" type="ORF">CBYS24578_00009112</name>
</gene>
<protein>
    <submittedName>
        <fullName evidence="4">Uncharacterized protein</fullName>
    </submittedName>
</protein>
<keyword evidence="2" id="KW-0812">Transmembrane</keyword>
<feature type="compositionally biased region" description="Polar residues" evidence="1">
    <location>
        <begin position="155"/>
        <end position="172"/>
    </location>
</feature>
<name>A0A9N9U4R1_9HYPO</name>